<keyword evidence="2" id="KW-1185">Reference proteome</keyword>
<accession>A0A822Y8I5</accession>
<gene>
    <name evidence="1" type="ORF">HUJ06_029349</name>
</gene>
<sequence>MMLLFLCCELGVGIRMEAMLFGNNLFSKCFGYFSRASPKIFRL</sequence>
<proteinExistence type="predicted"/>
<dbReference type="AlphaFoldDB" id="A0A822Y8I5"/>
<protein>
    <submittedName>
        <fullName evidence="1">Uncharacterized protein</fullName>
    </submittedName>
</protein>
<organism evidence="1 2">
    <name type="scientific">Nelumbo nucifera</name>
    <name type="common">Sacred lotus</name>
    <dbReference type="NCBI Taxonomy" id="4432"/>
    <lineage>
        <taxon>Eukaryota</taxon>
        <taxon>Viridiplantae</taxon>
        <taxon>Streptophyta</taxon>
        <taxon>Embryophyta</taxon>
        <taxon>Tracheophyta</taxon>
        <taxon>Spermatophyta</taxon>
        <taxon>Magnoliopsida</taxon>
        <taxon>Proteales</taxon>
        <taxon>Nelumbonaceae</taxon>
        <taxon>Nelumbo</taxon>
    </lineage>
</organism>
<evidence type="ECO:0000313" key="2">
    <source>
        <dbReference type="Proteomes" id="UP000607653"/>
    </source>
</evidence>
<comment type="caution">
    <text evidence="1">The sequence shown here is derived from an EMBL/GenBank/DDBJ whole genome shotgun (WGS) entry which is preliminary data.</text>
</comment>
<name>A0A822Y8I5_NELNU</name>
<evidence type="ECO:0000313" key="1">
    <source>
        <dbReference type="EMBL" id="DAD27881.1"/>
    </source>
</evidence>
<dbReference type="Proteomes" id="UP000607653">
    <property type="component" value="Unassembled WGS sequence"/>
</dbReference>
<reference evidence="1 2" key="1">
    <citation type="journal article" date="2020" name="Mol. Biol. Evol.">
        <title>Distinct Expression and Methylation Patterns for Genes with Different Fates following a Single Whole-Genome Duplication in Flowering Plants.</title>
        <authorList>
            <person name="Shi T."/>
            <person name="Rahmani R.S."/>
            <person name="Gugger P.F."/>
            <person name="Wang M."/>
            <person name="Li H."/>
            <person name="Zhang Y."/>
            <person name="Li Z."/>
            <person name="Wang Q."/>
            <person name="Van de Peer Y."/>
            <person name="Marchal K."/>
            <person name="Chen J."/>
        </authorList>
    </citation>
    <scope>NUCLEOTIDE SEQUENCE [LARGE SCALE GENOMIC DNA]</scope>
    <source>
        <tissue evidence="1">Leaf</tissue>
    </source>
</reference>
<dbReference type="EMBL" id="DUZY01000002">
    <property type="protein sequence ID" value="DAD27881.1"/>
    <property type="molecule type" value="Genomic_DNA"/>
</dbReference>